<gene>
    <name evidence="1" type="ORF">AT959_00035</name>
</gene>
<evidence type="ECO:0000313" key="2">
    <source>
        <dbReference type="Proteomes" id="UP000070186"/>
    </source>
</evidence>
<dbReference type="AlphaFoldDB" id="A0A133XNX1"/>
<proteinExistence type="predicted"/>
<dbReference type="Pfam" id="PF11333">
    <property type="entry name" value="DUF3135"/>
    <property type="match status" value="1"/>
</dbReference>
<dbReference type="InterPro" id="IPR021482">
    <property type="entry name" value="DUF3135"/>
</dbReference>
<accession>A0A133XNX1</accession>
<reference evidence="1 2" key="1">
    <citation type="submission" date="2015-12" db="EMBL/GenBank/DDBJ databases">
        <title>Nitrous oxide reduction kinetics distinguish bacteria harboring typical versus atypical NosZ.</title>
        <authorList>
            <person name="Yoon S."/>
            <person name="Nissen S."/>
            <person name="Park D."/>
            <person name="Sanford R.A."/>
            <person name="Loeffler F.E."/>
        </authorList>
    </citation>
    <scope>NUCLEOTIDE SEQUENCE [LARGE SCALE GENOMIC DNA]</scope>
    <source>
        <strain evidence="1 2">ATCC BAA-841</strain>
    </source>
</reference>
<keyword evidence="2" id="KW-1185">Reference proteome</keyword>
<dbReference type="STRING" id="281362.AT959_00035"/>
<dbReference type="EMBL" id="LODL01000002">
    <property type="protein sequence ID" value="KXB32633.1"/>
    <property type="molecule type" value="Genomic_DNA"/>
</dbReference>
<dbReference type="RefSeq" id="WP_066879070.1">
    <property type="nucleotide sequence ID" value="NZ_LODL01000002.1"/>
</dbReference>
<dbReference type="Proteomes" id="UP000070186">
    <property type="component" value="Unassembled WGS sequence"/>
</dbReference>
<sequence>MNENRPVAILPPHEALARLASEDPEALEALRRELIERQIASAPEAVQLRLRQLQFRIDGIRKTSSSPLAASQRIHALMWESFVQLKEELHRFGLLNRGSTSPPMTGRAPPKRSAAVISLTIRRSNASMGGRL</sequence>
<evidence type="ECO:0000313" key="1">
    <source>
        <dbReference type="EMBL" id="KXB32633.1"/>
    </source>
</evidence>
<protein>
    <recommendedName>
        <fullName evidence="3">DUF3135 domain-containing protein</fullName>
    </recommendedName>
</protein>
<comment type="caution">
    <text evidence="1">The sequence shown here is derived from an EMBL/GenBank/DDBJ whole genome shotgun (WGS) entry which is preliminary data.</text>
</comment>
<name>A0A133XNX1_9RHOO</name>
<evidence type="ECO:0008006" key="3">
    <source>
        <dbReference type="Google" id="ProtNLM"/>
    </source>
</evidence>
<organism evidence="1 2">
    <name type="scientific">Dechloromonas denitrificans</name>
    <dbReference type="NCBI Taxonomy" id="281362"/>
    <lineage>
        <taxon>Bacteria</taxon>
        <taxon>Pseudomonadati</taxon>
        <taxon>Pseudomonadota</taxon>
        <taxon>Betaproteobacteria</taxon>
        <taxon>Rhodocyclales</taxon>
        <taxon>Azonexaceae</taxon>
        <taxon>Dechloromonas</taxon>
    </lineage>
</organism>